<dbReference type="GO" id="GO:0008413">
    <property type="term" value="F:8-oxo-7,8-dihydroguanosine triphosphate pyrophosphatase activity"/>
    <property type="evidence" value="ECO:0007669"/>
    <property type="project" value="InterPro"/>
</dbReference>
<dbReference type="Proteomes" id="UP000177932">
    <property type="component" value="Unassembled WGS sequence"/>
</dbReference>
<dbReference type="EC" id="3.6.1.56" evidence="14"/>
<dbReference type="PANTHER" id="PTHR43758">
    <property type="entry name" value="7,8-DIHYDRO-8-OXOGUANINE TRIPHOSPHATASE"/>
    <property type="match status" value="1"/>
</dbReference>
<comment type="catalytic activity">
    <reaction evidence="11">
        <text>2-oxo-dATP + H2O = 2-oxo-dAMP + diphosphate + H(+)</text>
        <dbReference type="Rhea" id="RHEA:31583"/>
        <dbReference type="ChEBI" id="CHEBI:15377"/>
        <dbReference type="ChEBI" id="CHEBI:15378"/>
        <dbReference type="ChEBI" id="CHEBI:33019"/>
        <dbReference type="ChEBI" id="CHEBI:63212"/>
        <dbReference type="ChEBI" id="CHEBI:77897"/>
        <dbReference type="EC" id="3.6.1.56"/>
    </reaction>
    <physiologicalReaction direction="left-to-right" evidence="11">
        <dbReference type="Rhea" id="RHEA:31584"/>
    </physiologicalReaction>
</comment>
<dbReference type="Gene3D" id="3.90.79.10">
    <property type="entry name" value="Nucleoside Triphosphate Pyrophosphohydrolase"/>
    <property type="match status" value="1"/>
</dbReference>
<dbReference type="GO" id="GO:0042262">
    <property type="term" value="P:DNA protection"/>
    <property type="evidence" value="ECO:0007669"/>
    <property type="project" value="InterPro"/>
</dbReference>
<evidence type="ECO:0000256" key="24">
    <source>
        <dbReference type="ARBA" id="ARBA00053094"/>
    </source>
</evidence>
<dbReference type="GO" id="GO:0003723">
    <property type="term" value="F:RNA binding"/>
    <property type="evidence" value="ECO:0007669"/>
    <property type="project" value="UniProtKB-KW"/>
</dbReference>
<dbReference type="PRINTS" id="PR01403">
    <property type="entry name" value="8OXTPHPHTASE"/>
</dbReference>
<evidence type="ECO:0000256" key="4">
    <source>
        <dbReference type="ARBA" id="ARBA00011245"/>
    </source>
</evidence>
<evidence type="ECO:0000256" key="20">
    <source>
        <dbReference type="ARBA" id="ARBA00032071"/>
    </source>
</evidence>
<comment type="catalytic activity">
    <reaction evidence="12">
        <text>8-oxo-dGTP + H2O = 8-oxo-dGMP + diphosphate + H(+)</text>
        <dbReference type="Rhea" id="RHEA:31575"/>
        <dbReference type="ChEBI" id="CHEBI:15377"/>
        <dbReference type="ChEBI" id="CHEBI:15378"/>
        <dbReference type="ChEBI" id="CHEBI:33019"/>
        <dbReference type="ChEBI" id="CHEBI:63224"/>
        <dbReference type="ChEBI" id="CHEBI:77896"/>
    </reaction>
    <physiologicalReaction direction="left-to-right" evidence="12">
        <dbReference type="Rhea" id="RHEA:31576"/>
    </physiologicalReaction>
</comment>
<evidence type="ECO:0000256" key="22">
    <source>
        <dbReference type="ARBA" id="ARBA00048894"/>
    </source>
</evidence>
<evidence type="ECO:0000256" key="15">
    <source>
        <dbReference type="ARBA" id="ARBA00026218"/>
    </source>
</evidence>
<evidence type="ECO:0000256" key="12">
    <source>
        <dbReference type="ARBA" id="ARBA00024486"/>
    </source>
</evidence>
<dbReference type="AlphaFoldDB" id="A0A1G2H569"/>
<dbReference type="Pfam" id="PF00293">
    <property type="entry name" value="NUDIX"/>
    <property type="match status" value="1"/>
</dbReference>
<dbReference type="InterPro" id="IPR003563">
    <property type="entry name" value="8ODP"/>
</dbReference>
<evidence type="ECO:0000256" key="7">
    <source>
        <dbReference type="ARBA" id="ARBA00022801"/>
    </source>
</evidence>
<evidence type="ECO:0000256" key="21">
    <source>
        <dbReference type="ARBA" id="ARBA00048002"/>
    </source>
</evidence>
<evidence type="ECO:0000256" key="5">
    <source>
        <dbReference type="ARBA" id="ARBA00022490"/>
    </source>
</evidence>
<evidence type="ECO:0000256" key="3">
    <source>
        <dbReference type="ARBA" id="ARBA00005582"/>
    </source>
</evidence>
<keyword evidence="9" id="KW-0694">RNA-binding</keyword>
<dbReference type="STRING" id="1802158.A2827_03910"/>
<dbReference type="InterPro" id="IPR015797">
    <property type="entry name" value="NUDIX_hydrolase-like_dom_sf"/>
</dbReference>
<evidence type="ECO:0000256" key="9">
    <source>
        <dbReference type="ARBA" id="ARBA00022884"/>
    </source>
</evidence>
<dbReference type="PANTHER" id="PTHR43758:SF2">
    <property type="entry name" value="OXIDIZED PURINE NUCLEOSIDE TRIPHOSPHATE HYDROLASE"/>
    <property type="match status" value="1"/>
</dbReference>
<evidence type="ECO:0000256" key="18">
    <source>
        <dbReference type="ARBA" id="ARBA00030682"/>
    </source>
</evidence>
<evidence type="ECO:0000256" key="6">
    <source>
        <dbReference type="ARBA" id="ARBA00022723"/>
    </source>
</evidence>
<dbReference type="InterPro" id="IPR020476">
    <property type="entry name" value="Nudix_hydrolase"/>
</dbReference>
<comment type="catalytic activity">
    <reaction evidence="21">
        <text>N(6)-methyl-ATP + H2O = N(6)-methyl-AMP + diphosphate + H(+)</text>
        <dbReference type="Rhea" id="RHEA:67608"/>
        <dbReference type="ChEBI" id="CHEBI:15377"/>
        <dbReference type="ChEBI" id="CHEBI:15378"/>
        <dbReference type="ChEBI" id="CHEBI:33019"/>
        <dbReference type="ChEBI" id="CHEBI:144842"/>
        <dbReference type="ChEBI" id="CHEBI:172873"/>
    </reaction>
    <physiologicalReaction direction="left-to-right" evidence="21">
        <dbReference type="Rhea" id="RHEA:67609"/>
    </physiologicalReaction>
</comment>
<evidence type="ECO:0000256" key="11">
    <source>
        <dbReference type="ARBA" id="ARBA00024459"/>
    </source>
</evidence>
<evidence type="ECO:0000256" key="2">
    <source>
        <dbReference type="ARBA" id="ARBA00004496"/>
    </source>
</evidence>
<evidence type="ECO:0000313" key="27">
    <source>
        <dbReference type="EMBL" id="OGZ57615.1"/>
    </source>
</evidence>
<dbReference type="PROSITE" id="PS00893">
    <property type="entry name" value="NUDIX_BOX"/>
    <property type="match status" value="1"/>
</dbReference>
<evidence type="ECO:0000256" key="13">
    <source>
        <dbReference type="ARBA" id="ARBA00024596"/>
    </source>
</evidence>
<name>A0A1G2H569_9BACT</name>
<organism evidence="27 28">
    <name type="scientific">Candidatus Spechtbacteria bacterium RIFCSPHIGHO2_01_FULL_43_30</name>
    <dbReference type="NCBI Taxonomy" id="1802158"/>
    <lineage>
        <taxon>Bacteria</taxon>
        <taxon>Candidatus Spechtiibacteriota</taxon>
    </lineage>
</organism>
<comment type="catalytic activity">
    <reaction evidence="23">
        <text>N(6)-methyl-dATP + H2O = N(6)-methyl-dAMP + diphosphate + H(+)</text>
        <dbReference type="Rhea" id="RHEA:67604"/>
        <dbReference type="ChEBI" id="CHEBI:15377"/>
        <dbReference type="ChEBI" id="CHEBI:15378"/>
        <dbReference type="ChEBI" id="CHEBI:33019"/>
        <dbReference type="ChEBI" id="CHEBI:169976"/>
        <dbReference type="ChEBI" id="CHEBI:172872"/>
    </reaction>
    <physiologicalReaction direction="left-to-right" evidence="23">
        <dbReference type="Rhea" id="RHEA:67605"/>
    </physiologicalReaction>
</comment>
<dbReference type="InterPro" id="IPR000086">
    <property type="entry name" value="NUDIX_hydrolase_dom"/>
</dbReference>
<keyword evidence="8" id="KW-0460">Magnesium</keyword>
<evidence type="ECO:0000256" key="25">
    <source>
        <dbReference type="RuleBase" id="RU003476"/>
    </source>
</evidence>
<evidence type="ECO:0000256" key="16">
    <source>
        <dbReference type="ARBA" id="ARBA00029673"/>
    </source>
</evidence>
<feature type="domain" description="Nudix hydrolase" evidence="26">
    <location>
        <begin position="1"/>
        <end position="132"/>
    </location>
</feature>
<comment type="cofactor">
    <cofactor evidence="1">
        <name>Mg(2+)</name>
        <dbReference type="ChEBI" id="CHEBI:18420"/>
    </cofactor>
</comment>
<comment type="catalytic activity">
    <reaction evidence="22">
        <text>O(6)-methyl-dGTP + H2O = O(6)-methyl-dGMP + diphosphate + H(+)</text>
        <dbReference type="Rhea" id="RHEA:67600"/>
        <dbReference type="ChEBI" id="CHEBI:15377"/>
        <dbReference type="ChEBI" id="CHEBI:15378"/>
        <dbReference type="ChEBI" id="CHEBI:33019"/>
        <dbReference type="ChEBI" id="CHEBI:169974"/>
        <dbReference type="ChEBI" id="CHEBI:169975"/>
    </reaction>
    <physiologicalReaction direction="left-to-right" evidence="22">
        <dbReference type="Rhea" id="RHEA:67601"/>
    </physiologicalReaction>
</comment>
<sequence length="158" mass="18198">MRSSTLCLLVKENQVLLGMKKRGFGAGKWNGIGGKLEDGETIEQAAVRELEEEIGARAEIEDLKKTGEINFYFKDKPEWNQRVHVFILEKWKGKPKESEEMSPRWFSHKEIPFGEMWQDDIHWLPKVLSGKAVKGDFCFTNTGLTLDSFNLEEYTDIA</sequence>
<dbReference type="GO" id="GO:0046872">
    <property type="term" value="F:metal ion binding"/>
    <property type="evidence" value="ECO:0007669"/>
    <property type="project" value="UniProtKB-KW"/>
</dbReference>
<reference evidence="27 28" key="1">
    <citation type="journal article" date="2016" name="Nat. Commun.">
        <title>Thousands of microbial genomes shed light on interconnected biogeochemical processes in an aquifer system.</title>
        <authorList>
            <person name="Anantharaman K."/>
            <person name="Brown C.T."/>
            <person name="Hug L.A."/>
            <person name="Sharon I."/>
            <person name="Castelle C.J."/>
            <person name="Probst A.J."/>
            <person name="Thomas B.C."/>
            <person name="Singh A."/>
            <person name="Wilkins M.J."/>
            <person name="Karaoz U."/>
            <person name="Brodie E.L."/>
            <person name="Williams K.H."/>
            <person name="Hubbard S.S."/>
            <person name="Banfield J.F."/>
        </authorList>
    </citation>
    <scope>NUCLEOTIDE SEQUENCE [LARGE SCALE GENOMIC DNA]</scope>
</reference>
<dbReference type="GO" id="GO:0008828">
    <property type="term" value="F:dATP diphosphatase activity"/>
    <property type="evidence" value="ECO:0007669"/>
    <property type="project" value="UniProtKB-EC"/>
</dbReference>
<comment type="caution">
    <text evidence="27">The sequence shown here is derived from an EMBL/GenBank/DDBJ whole genome shotgun (WGS) entry which is preliminary data.</text>
</comment>
<dbReference type="PROSITE" id="PS51462">
    <property type="entry name" value="NUDIX"/>
    <property type="match status" value="1"/>
</dbReference>
<evidence type="ECO:0000256" key="8">
    <source>
        <dbReference type="ARBA" id="ARBA00022842"/>
    </source>
</evidence>
<evidence type="ECO:0000256" key="23">
    <source>
        <dbReference type="ARBA" id="ARBA00049032"/>
    </source>
</evidence>
<dbReference type="EMBL" id="MHOD01000026">
    <property type="protein sequence ID" value="OGZ57615.1"/>
    <property type="molecule type" value="Genomic_DNA"/>
</dbReference>
<dbReference type="CDD" id="cd03427">
    <property type="entry name" value="NUDIX_MTH1_Nudt1"/>
    <property type="match status" value="1"/>
</dbReference>
<evidence type="ECO:0000256" key="19">
    <source>
        <dbReference type="ARBA" id="ARBA00031927"/>
    </source>
</evidence>
<accession>A0A1G2H569</accession>
<comment type="catalytic activity">
    <reaction evidence="10">
        <text>8-oxo-dATP + H2O = 8-oxo-dAMP + diphosphate + H(+)</text>
        <dbReference type="Rhea" id="RHEA:65396"/>
        <dbReference type="ChEBI" id="CHEBI:15377"/>
        <dbReference type="ChEBI" id="CHEBI:15378"/>
        <dbReference type="ChEBI" id="CHEBI:33019"/>
        <dbReference type="ChEBI" id="CHEBI:71361"/>
        <dbReference type="ChEBI" id="CHEBI:172871"/>
    </reaction>
    <physiologicalReaction direction="left-to-right" evidence="10">
        <dbReference type="Rhea" id="RHEA:65397"/>
    </physiologicalReaction>
</comment>
<evidence type="ECO:0000313" key="28">
    <source>
        <dbReference type="Proteomes" id="UP000177932"/>
    </source>
</evidence>
<keyword evidence="7 25" id="KW-0378">Hydrolase</keyword>
<dbReference type="InterPro" id="IPR020084">
    <property type="entry name" value="NUDIX_hydrolase_CS"/>
</dbReference>
<evidence type="ECO:0000256" key="17">
    <source>
        <dbReference type="ARBA" id="ARBA00030634"/>
    </source>
</evidence>
<comment type="function">
    <text evidence="24">Oxidized purine nucleoside triphosphate hydrolase which is a prominent sanitizer of the oxidized nucleotide pool. Catalyzes the hydrolysis of 2-oxo-dATP (2-hydroxy-dATP) into 2-oxo-dAMP. Also has a significant hydrolase activity toward 2-oxo-ATP, 8-oxo-dGTP and 8-oxo-dATP. Through the hydrolysis of oxidized purine nucleoside triphosphates, prevents their incorporation into DNA and the subsequent transversions A:T to C:G and G:C to T:A. Also catalyzes the hydrolysis of methylated purine nucleoside triphosphate preventing their integration into DNA. Through this antimutagenic activity protects cells from oxidative stress.</text>
</comment>
<comment type="subunit">
    <text evidence="4">Monomer.</text>
</comment>
<keyword evidence="6" id="KW-0479">Metal-binding</keyword>
<proteinExistence type="inferred from homology"/>
<dbReference type="GO" id="GO:0005737">
    <property type="term" value="C:cytoplasm"/>
    <property type="evidence" value="ECO:0007669"/>
    <property type="project" value="UniProtKB-SubCell"/>
</dbReference>
<dbReference type="SUPFAM" id="SSF55811">
    <property type="entry name" value="Nudix"/>
    <property type="match status" value="1"/>
</dbReference>
<comment type="catalytic activity">
    <reaction evidence="13">
        <text>2-oxo-ATP + H2O = 2-oxo-AMP + diphosphate + H(+)</text>
        <dbReference type="Rhea" id="RHEA:67392"/>
        <dbReference type="ChEBI" id="CHEBI:15377"/>
        <dbReference type="ChEBI" id="CHEBI:15378"/>
        <dbReference type="ChEBI" id="CHEBI:33019"/>
        <dbReference type="ChEBI" id="CHEBI:71395"/>
        <dbReference type="ChEBI" id="CHEBI:172878"/>
    </reaction>
    <physiologicalReaction direction="left-to-right" evidence="13">
        <dbReference type="Rhea" id="RHEA:67393"/>
    </physiologicalReaction>
</comment>
<dbReference type="PRINTS" id="PR00502">
    <property type="entry name" value="NUDIXFAMILY"/>
</dbReference>
<protein>
    <recommendedName>
        <fullName evidence="15">Oxidized purine nucleoside triphosphate hydrolase</fullName>
        <ecNumber evidence="14">3.6.1.56</ecNumber>
    </recommendedName>
    <alternativeName>
        <fullName evidence="19">2-hydroxy-dATP diphosphatase</fullName>
    </alternativeName>
    <alternativeName>
        <fullName evidence="18">7,8-dihydro-8-oxoguanine triphosphatase</fullName>
    </alternativeName>
    <alternativeName>
        <fullName evidence="17">8-oxo-dGTPase</fullName>
    </alternativeName>
    <alternativeName>
        <fullName evidence="20">Methylated purine nucleoside triphosphate hydrolase</fullName>
    </alternativeName>
    <alternativeName>
        <fullName evidence="16">Nucleoside diphosphate-linked moiety X motif 1</fullName>
    </alternativeName>
</protein>
<evidence type="ECO:0000259" key="26">
    <source>
        <dbReference type="PROSITE" id="PS51462"/>
    </source>
</evidence>
<evidence type="ECO:0000256" key="14">
    <source>
        <dbReference type="ARBA" id="ARBA00026103"/>
    </source>
</evidence>
<keyword evidence="5" id="KW-0963">Cytoplasm</keyword>
<comment type="similarity">
    <text evidence="3 25">Belongs to the Nudix hydrolase family.</text>
</comment>
<comment type="subcellular location">
    <subcellularLocation>
        <location evidence="2">Cytoplasm</location>
    </subcellularLocation>
</comment>
<evidence type="ECO:0000256" key="1">
    <source>
        <dbReference type="ARBA" id="ARBA00001946"/>
    </source>
</evidence>
<gene>
    <name evidence="27" type="ORF">A2827_03910</name>
</gene>
<evidence type="ECO:0000256" key="10">
    <source>
        <dbReference type="ARBA" id="ARBA00024448"/>
    </source>
</evidence>